<evidence type="ECO:0000256" key="5">
    <source>
        <dbReference type="ARBA" id="ARBA00033748"/>
    </source>
</evidence>
<organism evidence="8 9">
    <name type="scientific">Mycolicibacterium porcinum</name>
    <dbReference type="NCBI Taxonomy" id="39693"/>
    <lineage>
        <taxon>Bacteria</taxon>
        <taxon>Bacillati</taxon>
        <taxon>Actinomycetota</taxon>
        <taxon>Actinomycetes</taxon>
        <taxon>Mycobacteriales</taxon>
        <taxon>Mycobacteriaceae</taxon>
        <taxon>Mycolicibacterium</taxon>
    </lineage>
</organism>
<dbReference type="Gene3D" id="3.20.20.30">
    <property type="entry name" value="Luciferase-like domain"/>
    <property type="match status" value="1"/>
</dbReference>
<evidence type="ECO:0000259" key="7">
    <source>
        <dbReference type="Pfam" id="PF00296"/>
    </source>
</evidence>
<dbReference type="PANTHER" id="PTHR30011">
    <property type="entry name" value="ALKANESULFONATE MONOOXYGENASE-RELATED"/>
    <property type="match status" value="1"/>
</dbReference>
<dbReference type="Pfam" id="PF00296">
    <property type="entry name" value="Bac_luciferase"/>
    <property type="match status" value="1"/>
</dbReference>
<gene>
    <name evidence="8" type="ORF">H5P34_32525</name>
</gene>
<evidence type="ECO:0000256" key="3">
    <source>
        <dbReference type="ARBA" id="ARBA00023002"/>
    </source>
</evidence>
<protein>
    <submittedName>
        <fullName evidence="8">NtaA/DmoA family FMN-dependent monooxygenase</fullName>
        <ecNumber evidence="8">1.14.-.-</ecNumber>
    </submittedName>
</protein>
<keyword evidence="2 6" id="KW-0288">FMN</keyword>
<dbReference type="GO" id="GO:0016705">
    <property type="term" value="F:oxidoreductase activity, acting on paired donors, with incorporation or reduction of molecular oxygen"/>
    <property type="evidence" value="ECO:0007669"/>
    <property type="project" value="InterPro"/>
</dbReference>
<dbReference type="GO" id="GO:0004497">
    <property type="term" value="F:monooxygenase activity"/>
    <property type="evidence" value="ECO:0007669"/>
    <property type="project" value="UniProtKB-KW"/>
</dbReference>
<accession>A0AAW5TEC6</accession>
<dbReference type="NCBIfam" id="TIGR03860">
    <property type="entry name" value="FMN_nitrolo"/>
    <property type="match status" value="1"/>
</dbReference>
<comment type="similarity">
    <text evidence="5">Belongs to the NtaA/SnaA/DszA monooxygenase family.</text>
</comment>
<feature type="binding site" evidence="6">
    <location>
        <position position="146"/>
    </location>
    <ligand>
        <name>FMN</name>
        <dbReference type="ChEBI" id="CHEBI:58210"/>
    </ligand>
</feature>
<evidence type="ECO:0000256" key="1">
    <source>
        <dbReference type="ARBA" id="ARBA00022630"/>
    </source>
</evidence>
<evidence type="ECO:0000313" key="9">
    <source>
        <dbReference type="Proteomes" id="UP001141659"/>
    </source>
</evidence>
<dbReference type="InterPro" id="IPR036661">
    <property type="entry name" value="Luciferase-like_sf"/>
</dbReference>
<feature type="binding site" evidence="6">
    <location>
        <position position="217"/>
    </location>
    <ligand>
        <name>FMN</name>
        <dbReference type="ChEBI" id="CHEBI:58210"/>
    </ligand>
</feature>
<feature type="binding site" evidence="6">
    <location>
        <position position="56"/>
    </location>
    <ligand>
        <name>FMN</name>
        <dbReference type="ChEBI" id="CHEBI:58210"/>
    </ligand>
</feature>
<dbReference type="InterPro" id="IPR016215">
    <property type="entry name" value="NTA_MOA"/>
</dbReference>
<dbReference type="EMBL" id="JACKVC010000034">
    <property type="protein sequence ID" value="MCV7392786.1"/>
    <property type="molecule type" value="Genomic_DNA"/>
</dbReference>
<keyword evidence="4 8" id="KW-0503">Monooxygenase</keyword>
<dbReference type="AlphaFoldDB" id="A0AAW5TEC6"/>
<reference evidence="8" key="1">
    <citation type="submission" date="2020-07" db="EMBL/GenBank/DDBJ databases">
        <authorList>
            <person name="Pettersson B.M.F."/>
            <person name="Behra P.R.K."/>
            <person name="Ramesh M."/>
            <person name="Das S."/>
            <person name="Dasgupta S."/>
            <person name="Kirsebom L.A."/>
        </authorList>
    </citation>
    <scope>NUCLEOTIDE SEQUENCE</scope>
    <source>
        <strain evidence="8">DSM 44242</strain>
    </source>
</reference>
<dbReference type="PIRSF" id="PIRSF000337">
    <property type="entry name" value="NTA_MOA"/>
    <property type="match status" value="1"/>
</dbReference>
<dbReference type="RefSeq" id="WP_051576870.1">
    <property type="nucleotide sequence ID" value="NZ_JACKVC010000034.1"/>
</dbReference>
<feature type="binding site" evidence="6">
    <location>
        <position position="94"/>
    </location>
    <ligand>
        <name>FMN</name>
        <dbReference type="ChEBI" id="CHEBI:58210"/>
    </ligand>
</feature>
<evidence type="ECO:0000313" key="8">
    <source>
        <dbReference type="EMBL" id="MCV7392786.1"/>
    </source>
</evidence>
<reference evidence="8" key="2">
    <citation type="journal article" date="2022" name="BMC Genomics">
        <title>Comparative genome analysis of mycobacteria focusing on tRNA and non-coding RNA.</title>
        <authorList>
            <person name="Behra P.R.K."/>
            <person name="Pettersson B.M.F."/>
            <person name="Ramesh M."/>
            <person name="Das S."/>
            <person name="Dasgupta S."/>
            <person name="Kirsebom L.A."/>
        </authorList>
    </citation>
    <scope>NUCLEOTIDE SEQUENCE</scope>
    <source>
        <strain evidence="8">DSM 44242</strain>
    </source>
</reference>
<name>A0AAW5TEC6_9MYCO</name>
<dbReference type="Proteomes" id="UP001141659">
    <property type="component" value="Unassembled WGS sequence"/>
</dbReference>
<evidence type="ECO:0000256" key="6">
    <source>
        <dbReference type="PIRSR" id="PIRSR000337-1"/>
    </source>
</evidence>
<dbReference type="InterPro" id="IPR051260">
    <property type="entry name" value="Diverse_substr_monoxygenases"/>
</dbReference>
<keyword evidence="1 6" id="KW-0285">Flavoprotein</keyword>
<proteinExistence type="inferred from homology"/>
<keyword evidence="3 8" id="KW-0560">Oxidoreductase</keyword>
<dbReference type="InterPro" id="IPR011251">
    <property type="entry name" value="Luciferase-like_dom"/>
</dbReference>
<evidence type="ECO:0000256" key="4">
    <source>
        <dbReference type="ARBA" id="ARBA00023033"/>
    </source>
</evidence>
<feature type="domain" description="Luciferase-like" evidence="7">
    <location>
        <begin position="23"/>
        <end position="383"/>
    </location>
</feature>
<comment type="caution">
    <text evidence="8">The sequence shown here is derived from an EMBL/GenBank/DDBJ whole genome shotgun (WGS) entry which is preliminary data.</text>
</comment>
<dbReference type="PANTHER" id="PTHR30011:SF16">
    <property type="entry name" value="C2H2 FINGER DOMAIN TRANSCRIPTION FACTOR (EUROFUNG)-RELATED"/>
    <property type="match status" value="1"/>
</dbReference>
<dbReference type="EC" id="1.14.-.-" evidence="8"/>
<evidence type="ECO:0000256" key="2">
    <source>
        <dbReference type="ARBA" id="ARBA00022643"/>
    </source>
</evidence>
<sequence length="443" mass="49504">MAPRREYLNLVLFDRPSGWSDKQQAHDSSPGSAFRRIVDFAQQAERAKLDAFFKADFLGFDKDHIINDPSLLGEPLAVTAALASVTDRIGLVVTASTSFFEPYNVARQIATLHNVSEGRAGWNAVTSFNGEVNFGPTTLLPPAERYARAAEFIEVVVKLWDSWAPDALSFTDGQAPTVDPTRIRNIDHVGLYYSVEQALDVSRLVEDLPVVFQAGASEEGIRFAARFGEAVFVATPDLAHARSYYDTIKGLVEAGGRHRDALRVLPGIRTYVADTEQEALDEYRQVFAEPNFYTDRLKFLAREAPFFDFADLDLDDVIPAERIPSRETFAGSQRRISRGLLLRDLVTEVDNITLRQFLQRIRGSGHLDVIGTPEQVADVFAEWFTVCASDGFTLHGGNSFDRLTDQVIPLLRDKGLVRQEYEAQTLRENLGLEPYHLTASRTD</sequence>
<dbReference type="SUPFAM" id="SSF51679">
    <property type="entry name" value="Bacterial luciferase-like"/>
    <property type="match status" value="1"/>
</dbReference>